<dbReference type="Pfam" id="PF00176">
    <property type="entry name" value="SNF2-rel_dom"/>
    <property type="match status" value="1"/>
</dbReference>
<proteinExistence type="predicted"/>
<dbReference type="Proteomes" id="UP000567179">
    <property type="component" value="Unassembled WGS sequence"/>
</dbReference>
<keyword evidence="5" id="KW-1185">Reference proteome</keyword>
<dbReference type="PANTHER" id="PTHR10799">
    <property type="entry name" value="SNF2/RAD54 HELICASE FAMILY"/>
    <property type="match status" value="1"/>
</dbReference>
<dbReference type="EMBL" id="JAACJJ010000042">
    <property type="protein sequence ID" value="KAF5316177.1"/>
    <property type="molecule type" value="Genomic_DNA"/>
</dbReference>
<dbReference type="AlphaFoldDB" id="A0A8H5B5N0"/>
<dbReference type="InterPro" id="IPR000330">
    <property type="entry name" value="SNF2_N"/>
</dbReference>
<dbReference type="GO" id="GO:0005524">
    <property type="term" value="F:ATP binding"/>
    <property type="evidence" value="ECO:0007669"/>
    <property type="project" value="InterPro"/>
</dbReference>
<evidence type="ECO:0000256" key="1">
    <source>
        <dbReference type="ARBA" id="ARBA00022741"/>
    </source>
</evidence>
<dbReference type="Gene3D" id="3.40.50.300">
    <property type="entry name" value="P-loop containing nucleotide triphosphate hydrolases"/>
    <property type="match status" value="1"/>
</dbReference>
<feature type="domain" description="SNF2 N-terminal" evidence="3">
    <location>
        <begin position="44"/>
        <end position="158"/>
    </location>
</feature>
<evidence type="ECO:0000256" key="2">
    <source>
        <dbReference type="ARBA" id="ARBA00022840"/>
    </source>
</evidence>
<dbReference type="OrthoDB" id="3226462at2759"/>
<accession>A0A8H5B5N0</accession>
<evidence type="ECO:0000259" key="3">
    <source>
        <dbReference type="Pfam" id="PF00176"/>
    </source>
</evidence>
<keyword evidence="1" id="KW-0547">Nucleotide-binding</keyword>
<dbReference type="InterPro" id="IPR038718">
    <property type="entry name" value="SNF2-like_sf"/>
</dbReference>
<dbReference type="Gene3D" id="3.40.50.10810">
    <property type="entry name" value="Tandem AAA-ATPase domain"/>
    <property type="match status" value="1"/>
</dbReference>
<sequence length="252" mass="28731">MPPSDNATSISKGSSHAPYLSFLFLSPPSLHSAAGAYRTHPCSLLPNVFNSDESFDEWFSTPFANSDAGDKIELIKEGALFIIRRLHKALRPFLLCRPREDVENVLPNKVEKAVKIGMSASQSQLYKQMERAGKEKRAVSGSHDNKSKQEEFLRSVLEADQGEENKEAANLNDEAALKVRRFPHVHPPRSRLLFLRHERAGFLDCRAHQIFSPKVERLRKRRRRNEMDKAKVCRPILAPHLWSILLLPELFT</sequence>
<comment type="caution">
    <text evidence="4">The sequence shown here is derived from an EMBL/GenBank/DDBJ whole genome shotgun (WGS) entry which is preliminary data.</text>
</comment>
<dbReference type="InterPro" id="IPR027417">
    <property type="entry name" value="P-loop_NTPase"/>
</dbReference>
<gene>
    <name evidence="4" type="ORF">D9619_006660</name>
</gene>
<reference evidence="4 5" key="1">
    <citation type="journal article" date="2020" name="ISME J.">
        <title>Uncovering the hidden diversity of litter-decomposition mechanisms in mushroom-forming fungi.</title>
        <authorList>
            <person name="Floudas D."/>
            <person name="Bentzer J."/>
            <person name="Ahren D."/>
            <person name="Johansson T."/>
            <person name="Persson P."/>
            <person name="Tunlid A."/>
        </authorList>
    </citation>
    <scope>NUCLEOTIDE SEQUENCE [LARGE SCALE GENOMIC DNA]</scope>
    <source>
        <strain evidence="4 5">CBS 101986</strain>
    </source>
</reference>
<organism evidence="4 5">
    <name type="scientific">Psilocybe cf. subviscida</name>
    <dbReference type="NCBI Taxonomy" id="2480587"/>
    <lineage>
        <taxon>Eukaryota</taxon>
        <taxon>Fungi</taxon>
        <taxon>Dikarya</taxon>
        <taxon>Basidiomycota</taxon>
        <taxon>Agaricomycotina</taxon>
        <taxon>Agaricomycetes</taxon>
        <taxon>Agaricomycetidae</taxon>
        <taxon>Agaricales</taxon>
        <taxon>Agaricineae</taxon>
        <taxon>Strophariaceae</taxon>
        <taxon>Psilocybe</taxon>
    </lineage>
</organism>
<keyword evidence="2" id="KW-0067">ATP-binding</keyword>
<evidence type="ECO:0000313" key="4">
    <source>
        <dbReference type="EMBL" id="KAF5316177.1"/>
    </source>
</evidence>
<evidence type="ECO:0000313" key="5">
    <source>
        <dbReference type="Proteomes" id="UP000567179"/>
    </source>
</evidence>
<protein>
    <recommendedName>
        <fullName evidence="3">SNF2 N-terminal domain-containing protein</fullName>
    </recommendedName>
</protein>
<name>A0A8H5B5N0_9AGAR</name>